<name>A0ABN9MJE1_9NEOB</name>
<keyword evidence="5" id="KW-0027">Amidation</keyword>
<dbReference type="Pfam" id="PF00123">
    <property type="entry name" value="Hormone_2"/>
    <property type="match status" value="2"/>
</dbReference>
<dbReference type="PANTHER" id="PTHR11213">
    <property type="entry name" value="GLUCAGON-FAMILY NEUROPEPTIDE"/>
    <property type="match status" value="1"/>
</dbReference>
<protein>
    <recommendedName>
        <fullName evidence="8">Glucagon / GIP / secretin / VIP family domain-containing protein</fullName>
    </recommendedName>
</protein>
<reference evidence="9" key="1">
    <citation type="submission" date="2023-07" db="EMBL/GenBank/DDBJ databases">
        <authorList>
            <person name="Stuckert A."/>
        </authorList>
    </citation>
    <scope>NUCLEOTIDE SEQUENCE</scope>
</reference>
<dbReference type="InterPro" id="IPR046963">
    <property type="entry name" value="VIP/GHRH-like"/>
</dbReference>
<evidence type="ECO:0000256" key="6">
    <source>
        <dbReference type="ARBA" id="ARBA00049976"/>
    </source>
</evidence>
<keyword evidence="3" id="KW-0964">Secreted</keyword>
<feature type="region of interest" description="Disordered" evidence="7">
    <location>
        <begin position="1"/>
        <end position="47"/>
    </location>
</feature>
<evidence type="ECO:0000256" key="5">
    <source>
        <dbReference type="ARBA" id="ARBA00022815"/>
    </source>
</evidence>
<dbReference type="EMBL" id="CAUEEQ010077887">
    <property type="protein sequence ID" value="CAJ0966901.1"/>
    <property type="molecule type" value="Genomic_DNA"/>
</dbReference>
<comment type="function">
    <text evidence="6">VIP is a neuropeptide involved in a diverse array of physiological processes through activating the PACAP subfamily of class B1 G protein-coupled receptors: VIP receptor 1 (VPR1) and VIP receptor 2 (VPR2). Abundantly expressed throughout the CNS and peripheral nervous systems where they primarily exert neuroprotective and immune modulatory roles. Also causes vasodilation, lowers arterial blood pressure, stimulates myocardial contractility, increases glycogenolysis and relaxes the smooth muscle of trachea, stomach and gall bladder.</text>
</comment>
<accession>A0ABN9MJE1</accession>
<evidence type="ECO:0000256" key="1">
    <source>
        <dbReference type="ARBA" id="ARBA00004613"/>
    </source>
</evidence>
<comment type="caution">
    <text evidence="9">The sequence shown here is derived from an EMBL/GenBank/DDBJ whole genome shotgun (WGS) entry which is preliminary data.</text>
</comment>
<feature type="compositionally biased region" description="Basic and acidic residues" evidence="7">
    <location>
        <begin position="37"/>
        <end position="47"/>
    </location>
</feature>
<evidence type="ECO:0000256" key="3">
    <source>
        <dbReference type="ARBA" id="ARBA00022525"/>
    </source>
</evidence>
<feature type="domain" description="Glucagon / GIP / secretin / VIP family" evidence="8">
    <location>
        <begin position="257"/>
        <end position="279"/>
    </location>
</feature>
<keyword evidence="4" id="KW-0372">Hormone</keyword>
<feature type="region of interest" description="Disordered" evidence="7">
    <location>
        <begin position="60"/>
        <end position="81"/>
    </location>
</feature>
<evidence type="ECO:0000313" key="9">
    <source>
        <dbReference type="EMBL" id="CAJ0966901.1"/>
    </source>
</evidence>
<dbReference type="PROSITE" id="PS00260">
    <property type="entry name" value="GLUCAGON"/>
    <property type="match status" value="1"/>
</dbReference>
<dbReference type="SMART" id="SM00070">
    <property type="entry name" value="GLUCA"/>
    <property type="match status" value="2"/>
</dbReference>
<evidence type="ECO:0000256" key="7">
    <source>
        <dbReference type="SAM" id="MobiDB-lite"/>
    </source>
</evidence>
<dbReference type="InterPro" id="IPR000532">
    <property type="entry name" value="Glucagon_GIP_secretin_VIP"/>
</dbReference>
<sequence length="366" mass="40313">MTSLAGACCQEMSGRPRAAEEERTSTGWKKSCQSGPDGKDGKSDDSIIKNVSGWLTSAQCAGGEHPTAQAPSSSSSTSVWLPQTCPRASAPGIEPPPYRKDLLKSQQHCFKDIPLGRGELHLKVEAMEHRSIFHLMVSFTLFSVFYLRAQALPPLGTYSSSRLGTRLSFEGANEADQTQGTLKQDTDILQNTLPENDKFFLDMAQGVGRTSRHADGLFTSGYSKLLGQLSARRYLESLIGKRVSNSVVEDPAPMKRHSDAVFTDNYSRFRKQMAVKKYLNSVLTGKRSQEDINPSSLREEADLSQAPYSENYDDATIDELLNHLPLFGCAYSIEGHQEMFRVSSTFRPLVNGYVTAPSVLLTANIK</sequence>
<comment type="similarity">
    <text evidence="2">Belongs to the glucagon family.</text>
</comment>
<dbReference type="Proteomes" id="UP001176940">
    <property type="component" value="Unassembled WGS sequence"/>
</dbReference>
<dbReference type="PANTHER" id="PTHR11213:SF5">
    <property type="entry name" value="VIP PEPTIDES"/>
    <property type="match status" value="1"/>
</dbReference>
<comment type="subcellular location">
    <subcellularLocation>
        <location evidence="1">Secreted</location>
    </subcellularLocation>
</comment>
<gene>
    <name evidence="9" type="ORF">RIMI_LOCUS21802030</name>
</gene>
<evidence type="ECO:0000259" key="8">
    <source>
        <dbReference type="PROSITE" id="PS00260"/>
    </source>
</evidence>
<keyword evidence="10" id="KW-1185">Reference proteome</keyword>
<proteinExistence type="inferred from homology"/>
<organism evidence="9 10">
    <name type="scientific">Ranitomeya imitator</name>
    <name type="common">mimic poison frog</name>
    <dbReference type="NCBI Taxonomy" id="111125"/>
    <lineage>
        <taxon>Eukaryota</taxon>
        <taxon>Metazoa</taxon>
        <taxon>Chordata</taxon>
        <taxon>Craniata</taxon>
        <taxon>Vertebrata</taxon>
        <taxon>Euteleostomi</taxon>
        <taxon>Amphibia</taxon>
        <taxon>Batrachia</taxon>
        <taxon>Anura</taxon>
        <taxon>Neobatrachia</taxon>
        <taxon>Hyloidea</taxon>
        <taxon>Dendrobatidae</taxon>
        <taxon>Dendrobatinae</taxon>
        <taxon>Ranitomeya</taxon>
    </lineage>
</organism>
<evidence type="ECO:0000256" key="4">
    <source>
        <dbReference type="ARBA" id="ARBA00022702"/>
    </source>
</evidence>
<dbReference type="Gene3D" id="6.10.250.590">
    <property type="match status" value="2"/>
</dbReference>
<evidence type="ECO:0000313" key="10">
    <source>
        <dbReference type="Proteomes" id="UP001176940"/>
    </source>
</evidence>
<evidence type="ECO:0000256" key="2">
    <source>
        <dbReference type="ARBA" id="ARBA00008369"/>
    </source>
</evidence>